<evidence type="ECO:0008006" key="3">
    <source>
        <dbReference type="Google" id="ProtNLM"/>
    </source>
</evidence>
<dbReference type="Proteomes" id="UP001225356">
    <property type="component" value="Unassembled WGS sequence"/>
</dbReference>
<dbReference type="EMBL" id="JAUSQU010000002">
    <property type="protein sequence ID" value="MDP9850261.1"/>
    <property type="molecule type" value="Genomic_DNA"/>
</dbReference>
<gene>
    <name evidence="1" type="ORF">J2853_009557</name>
</gene>
<evidence type="ECO:0000313" key="2">
    <source>
        <dbReference type="Proteomes" id="UP001225356"/>
    </source>
</evidence>
<name>A0ABT9QUB3_9ACTN</name>
<accession>A0ABT9QUB3</accession>
<organism evidence="1 2">
    <name type="scientific">Streptosporangium lutulentum</name>
    <dbReference type="NCBI Taxonomy" id="1461250"/>
    <lineage>
        <taxon>Bacteria</taxon>
        <taxon>Bacillati</taxon>
        <taxon>Actinomycetota</taxon>
        <taxon>Actinomycetes</taxon>
        <taxon>Streptosporangiales</taxon>
        <taxon>Streptosporangiaceae</taxon>
        <taxon>Streptosporangium</taxon>
    </lineage>
</organism>
<keyword evidence="2" id="KW-1185">Reference proteome</keyword>
<sequence>MSSITGEGVSPRQAVAERITTALIPKSTEALQRSQDRTGLTKTDIVNRAIALYDYIDEQLSSGKELLLRDSESGEVQVIRLL</sequence>
<proteinExistence type="predicted"/>
<evidence type="ECO:0000313" key="1">
    <source>
        <dbReference type="EMBL" id="MDP9850261.1"/>
    </source>
</evidence>
<reference evidence="1 2" key="1">
    <citation type="submission" date="2023-07" db="EMBL/GenBank/DDBJ databases">
        <title>Sequencing the genomes of 1000 actinobacteria strains.</title>
        <authorList>
            <person name="Klenk H.-P."/>
        </authorList>
    </citation>
    <scope>NUCLEOTIDE SEQUENCE [LARGE SCALE GENOMIC DNA]</scope>
    <source>
        <strain evidence="1 2">DSM 46740</strain>
    </source>
</reference>
<protein>
    <recommendedName>
        <fullName evidence="3">Ribbon-helix-helix protein CopG domain-containing protein</fullName>
    </recommendedName>
</protein>
<dbReference type="RefSeq" id="WP_307569193.1">
    <property type="nucleotide sequence ID" value="NZ_JAUSQU010000002.1"/>
</dbReference>
<comment type="caution">
    <text evidence="1">The sequence shown here is derived from an EMBL/GenBank/DDBJ whole genome shotgun (WGS) entry which is preliminary data.</text>
</comment>